<dbReference type="InterPro" id="IPR038718">
    <property type="entry name" value="SNF2-like_sf"/>
</dbReference>
<dbReference type="PANTHER" id="PTHR45629:SF7">
    <property type="entry name" value="DNA EXCISION REPAIR PROTEIN ERCC-6-RELATED"/>
    <property type="match status" value="1"/>
</dbReference>
<evidence type="ECO:0000259" key="1">
    <source>
        <dbReference type="Pfam" id="PF00176"/>
    </source>
</evidence>
<organism evidence="2 3">
    <name type="scientific">Mesobacillus boroniphilus JCM 21738</name>
    <dbReference type="NCBI Taxonomy" id="1294265"/>
    <lineage>
        <taxon>Bacteria</taxon>
        <taxon>Bacillati</taxon>
        <taxon>Bacillota</taxon>
        <taxon>Bacilli</taxon>
        <taxon>Bacillales</taxon>
        <taxon>Bacillaceae</taxon>
        <taxon>Mesobacillus</taxon>
    </lineage>
</organism>
<dbReference type="EMBL" id="BAUW01000073">
    <property type="protein sequence ID" value="GAE47349.1"/>
    <property type="molecule type" value="Genomic_DNA"/>
</dbReference>
<dbReference type="PANTHER" id="PTHR45629">
    <property type="entry name" value="SNF2/RAD54 FAMILY MEMBER"/>
    <property type="match status" value="1"/>
</dbReference>
<gene>
    <name evidence="2" type="ORF">JCM21738_4322</name>
</gene>
<keyword evidence="3" id="KW-1185">Reference proteome</keyword>
<dbReference type="GO" id="GO:0004386">
    <property type="term" value="F:helicase activity"/>
    <property type="evidence" value="ECO:0007669"/>
    <property type="project" value="UniProtKB-KW"/>
</dbReference>
<keyword evidence="2" id="KW-0547">Nucleotide-binding</keyword>
<dbReference type="Pfam" id="PF01209">
    <property type="entry name" value="Ubie_methyltran"/>
    <property type="match status" value="1"/>
</dbReference>
<evidence type="ECO:0000313" key="2">
    <source>
        <dbReference type="EMBL" id="GAE47349.1"/>
    </source>
</evidence>
<dbReference type="GO" id="GO:0005524">
    <property type="term" value="F:ATP binding"/>
    <property type="evidence" value="ECO:0007669"/>
    <property type="project" value="InterPro"/>
</dbReference>
<dbReference type="SUPFAM" id="SSF53335">
    <property type="entry name" value="S-adenosyl-L-methionine-dependent methyltransferases"/>
    <property type="match status" value="1"/>
</dbReference>
<dbReference type="eggNOG" id="COG0553">
    <property type="taxonomic scope" value="Bacteria"/>
</dbReference>
<comment type="caution">
    <text evidence="2">The sequence shown here is derived from an EMBL/GenBank/DDBJ whole genome shotgun (WGS) entry which is preliminary data.</text>
</comment>
<dbReference type="Gene3D" id="3.40.50.10810">
    <property type="entry name" value="Tandem AAA-ATPase domain"/>
    <property type="match status" value="1"/>
</dbReference>
<dbReference type="AlphaFoldDB" id="W4RUM1"/>
<keyword evidence="2" id="KW-0347">Helicase</keyword>
<protein>
    <submittedName>
        <fullName evidence="2">DNA/RNA helicases</fullName>
    </submittedName>
</protein>
<sequence length="267" mass="30998">MSFLKKTREFINQHYKTPKGIIGTYIGEKMVRQHKTETNWTLELMNVQKGDRILELGCGAGYAIKLLLEKDLTQEMVGLDISPTIIRSAQFRNKKAIKEKRSKLVQANLNNLPFDHDYFNTVFMASTGTPLQNTIEELYALMEWVQPGLLGNITNFRKKHIVYASKFGRRFVPIGPKRLGELRRTISPYMLRRLKKDVAKDLPPMIFHRRDVEMSPKQSALYEKIQTDFLNLLEELSSQEVNGRFDDEGNWVEEIGTKKIRSLDTFI</sequence>
<dbReference type="InterPro" id="IPR050496">
    <property type="entry name" value="SNF2_RAD54_helicase_repair"/>
</dbReference>
<dbReference type="Pfam" id="PF00176">
    <property type="entry name" value="SNF2-rel_dom"/>
    <property type="match status" value="1"/>
</dbReference>
<dbReference type="eggNOG" id="COG2227">
    <property type="taxonomic scope" value="Bacteria"/>
</dbReference>
<name>W4RUM1_9BACI</name>
<reference evidence="2 3" key="1">
    <citation type="submission" date="2013-12" db="EMBL/GenBank/DDBJ databases">
        <title>NBRP : Genome information of microbial organism related human and environment.</title>
        <authorList>
            <person name="Hattori M."/>
            <person name="Oshima K."/>
            <person name="Inaba H."/>
            <person name="Suda W."/>
            <person name="Sakamoto M."/>
            <person name="Iino T."/>
            <person name="Kitahara M."/>
            <person name="Oshida Y."/>
            <person name="Iida T."/>
            <person name="Kudo T."/>
            <person name="Itoh T."/>
            <person name="Ahmed I."/>
            <person name="Ohkuma M."/>
        </authorList>
    </citation>
    <scope>NUCLEOTIDE SEQUENCE [LARGE SCALE GENOMIC DNA]</scope>
    <source>
        <strain evidence="2 3">JCM 21738</strain>
    </source>
</reference>
<keyword evidence="2" id="KW-0067">ATP-binding</keyword>
<feature type="domain" description="SNF2 N-terminal" evidence="1">
    <location>
        <begin position="127"/>
        <end position="236"/>
    </location>
</feature>
<dbReference type="InterPro" id="IPR029063">
    <property type="entry name" value="SAM-dependent_MTases_sf"/>
</dbReference>
<keyword evidence="2" id="KW-0378">Hydrolase</keyword>
<dbReference type="RefSeq" id="WP_023614494.1">
    <property type="nucleotide sequence ID" value="NZ_BAUW01000073.1"/>
</dbReference>
<dbReference type="Proteomes" id="UP000018949">
    <property type="component" value="Unassembled WGS sequence"/>
</dbReference>
<evidence type="ECO:0000313" key="3">
    <source>
        <dbReference type="Proteomes" id="UP000018949"/>
    </source>
</evidence>
<dbReference type="InterPro" id="IPR027417">
    <property type="entry name" value="P-loop_NTPase"/>
</dbReference>
<dbReference type="Gene3D" id="3.40.50.300">
    <property type="entry name" value="P-loop containing nucleotide triphosphate hydrolases"/>
    <property type="match status" value="1"/>
</dbReference>
<proteinExistence type="predicted"/>
<accession>W4RUM1</accession>
<dbReference type="InterPro" id="IPR000330">
    <property type="entry name" value="SNF2_N"/>
</dbReference>